<feature type="active site" description="Nucleophile" evidence="6">
    <location>
        <position position="133"/>
    </location>
</feature>
<name>A0ABP9Q9L1_9PSEU</name>
<evidence type="ECO:0000256" key="4">
    <source>
        <dbReference type="ARBA" id="ARBA00022984"/>
    </source>
</evidence>
<dbReference type="InterPro" id="IPR038063">
    <property type="entry name" value="Transpep_catalytic_dom"/>
</dbReference>
<dbReference type="CDD" id="cd16913">
    <property type="entry name" value="YkuD_like"/>
    <property type="match status" value="1"/>
</dbReference>
<accession>A0ABP9Q9L1</accession>
<dbReference type="Proteomes" id="UP001428817">
    <property type="component" value="Unassembled WGS sequence"/>
</dbReference>
<organism evidence="9 10">
    <name type="scientific">Pseudonocardia eucalypti</name>
    <dbReference type="NCBI Taxonomy" id="648755"/>
    <lineage>
        <taxon>Bacteria</taxon>
        <taxon>Bacillati</taxon>
        <taxon>Actinomycetota</taxon>
        <taxon>Actinomycetes</taxon>
        <taxon>Pseudonocardiales</taxon>
        <taxon>Pseudonocardiaceae</taxon>
        <taxon>Pseudonocardia</taxon>
    </lineage>
</organism>
<dbReference type="EMBL" id="BAABJP010000010">
    <property type="protein sequence ID" value="GAA5156084.1"/>
    <property type="molecule type" value="Genomic_DNA"/>
</dbReference>
<feature type="active site" description="Proton donor/acceptor" evidence="6">
    <location>
        <position position="122"/>
    </location>
</feature>
<keyword evidence="2" id="KW-0808">Transferase</keyword>
<keyword evidence="5 6" id="KW-0961">Cell wall biogenesis/degradation</keyword>
<comment type="pathway">
    <text evidence="1 6">Cell wall biogenesis; peptidoglycan biosynthesis.</text>
</comment>
<dbReference type="SUPFAM" id="SSF141523">
    <property type="entry name" value="L,D-transpeptidase catalytic domain-like"/>
    <property type="match status" value="1"/>
</dbReference>
<dbReference type="PROSITE" id="PS52029">
    <property type="entry name" value="LD_TPASE"/>
    <property type="match status" value="1"/>
</dbReference>
<protein>
    <submittedName>
        <fullName evidence="9">L,D-transpeptidase</fullName>
    </submittedName>
</protein>
<dbReference type="Pfam" id="PF03734">
    <property type="entry name" value="YkuD"/>
    <property type="match status" value="1"/>
</dbReference>
<sequence>MVGPPRAFPLAVLAVAVLGTGNAHAQPAPPTPALIAGTPCATGYKACVSLGDQRAWLTDGAKVVSGPIDVISGGPGQETPSGNFAVEWKNKDHKSGEHKTPEGLPSPMPFAVFFAAGGIAFHEGTMDRPSAGCVRLPRAEAEKYFNILQVGDKVQVIGG</sequence>
<dbReference type="InterPro" id="IPR005490">
    <property type="entry name" value="LD_TPept_cat_dom"/>
</dbReference>
<feature type="chain" id="PRO_5047516967" evidence="7">
    <location>
        <begin position="26"/>
        <end position="159"/>
    </location>
</feature>
<comment type="caution">
    <text evidence="9">The sequence shown here is derived from an EMBL/GenBank/DDBJ whole genome shotgun (WGS) entry which is preliminary data.</text>
</comment>
<evidence type="ECO:0000256" key="1">
    <source>
        <dbReference type="ARBA" id="ARBA00004752"/>
    </source>
</evidence>
<dbReference type="RefSeq" id="WP_185064127.1">
    <property type="nucleotide sequence ID" value="NZ_BAABJP010000010.1"/>
</dbReference>
<dbReference type="PANTHER" id="PTHR30582:SF33">
    <property type="entry name" value="EXPORTED PROTEIN"/>
    <property type="match status" value="1"/>
</dbReference>
<keyword evidence="4 6" id="KW-0573">Peptidoglycan synthesis</keyword>
<reference evidence="10" key="1">
    <citation type="journal article" date="2019" name="Int. J. Syst. Evol. Microbiol.">
        <title>The Global Catalogue of Microorganisms (GCM) 10K type strain sequencing project: providing services to taxonomists for standard genome sequencing and annotation.</title>
        <authorList>
            <consortium name="The Broad Institute Genomics Platform"/>
            <consortium name="The Broad Institute Genome Sequencing Center for Infectious Disease"/>
            <person name="Wu L."/>
            <person name="Ma J."/>
        </authorList>
    </citation>
    <scope>NUCLEOTIDE SEQUENCE [LARGE SCALE GENOMIC DNA]</scope>
    <source>
        <strain evidence="10">JCM 18303</strain>
    </source>
</reference>
<keyword evidence="10" id="KW-1185">Reference proteome</keyword>
<evidence type="ECO:0000256" key="5">
    <source>
        <dbReference type="ARBA" id="ARBA00023316"/>
    </source>
</evidence>
<evidence type="ECO:0000313" key="9">
    <source>
        <dbReference type="EMBL" id="GAA5156084.1"/>
    </source>
</evidence>
<evidence type="ECO:0000256" key="3">
    <source>
        <dbReference type="ARBA" id="ARBA00022960"/>
    </source>
</evidence>
<keyword evidence="3 6" id="KW-0133">Cell shape</keyword>
<feature type="domain" description="L,D-TPase catalytic" evidence="8">
    <location>
        <begin position="44"/>
        <end position="157"/>
    </location>
</feature>
<feature type="signal peptide" evidence="7">
    <location>
        <begin position="1"/>
        <end position="25"/>
    </location>
</feature>
<dbReference type="PANTHER" id="PTHR30582">
    <property type="entry name" value="L,D-TRANSPEPTIDASE"/>
    <property type="match status" value="1"/>
</dbReference>
<gene>
    <name evidence="9" type="ORF">GCM10023321_31050</name>
</gene>
<dbReference type="InterPro" id="IPR050979">
    <property type="entry name" value="LD-transpeptidase"/>
</dbReference>
<keyword evidence="7" id="KW-0732">Signal</keyword>
<proteinExistence type="predicted"/>
<evidence type="ECO:0000313" key="10">
    <source>
        <dbReference type="Proteomes" id="UP001428817"/>
    </source>
</evidence>
<dbReference type="Gene3D" id="2.40.440.10">
    <property type="entry name" value="L,D-transpeptidase catalytic domain-like"/>
    <property type="match status" value="1"/>
</dbReference>
<evidence type="ECO:0000259" key="8">
    <source>
        <dbReference type="PROSITE" id="PS52029"/>
    </source>
</evidence>
<evidence type="ECO:0000256" key="7">
    <source>
        <dbReference type="SAM" id="SignalP"/>
    </source>
</evidence>
<evidence type="ECO:0000256" key="2">
    <source>
        <dbReference type="ARBA" id="ARBA00022679"/>
    </source>
</evidence>
<evidence type="ECO:0000256" key="6">
    <source>
        <dbReference type="PROSITE-ProRule" id="PRU01373"/>
    </source>
</evidence>